<name>A0A9Q0HCW3_9MAGN</name>
<dbReference type="OrthoDB" id="2020646at2759"/>
<dbReference type="InterPro" id="IPR044177">
    <property type="entry name" value="RTNLB22/23"/>
</dbReference>
<dbReference type="Pfam" id="PF02453">
    <property type="entry name" value="Reticulon"/>
    <property type="match status" value="1"/>
</dbReference>
<protein>
    <recommendedName>
        <fullName evidence="8">Reticulon domain-containing protein</fullName>
    </recommendedName>
</protein>
<feature type="domain" description="Reticulon" evidence="8">
    <location>
        <begin position="11"/>
        <end position="138"/>
    </location>
</feature>
<dbReference type="InterPro" id="IPR003388">
    <property type="entry name" value="Reticulon"/>
</dbReference>
<evidence type="ECO:0000256" key="4">
    <source>
        <dbReference type="ARBA" id="ARBA00022989"/>
    </source>
</evidence>
<feature type="transmembrane region" description="Helical" evidence="7">
    <location>
        <begin position="107"/>
        <end position="140"/>
    </location>
</feature>
<keyword evidence="10" id="KW-1185">Reference proteome</keyword>
<proteinExistence type="predicted"/>
<organism evidence="9 10">
    <name type="scientific">Protea cynaroides</name>
    <dbReference type="NCBI Taxonomy" id="273540"/>
    <lineage>
        <taxon>Eukaryota</taxon>
        <taxon>Viridiplantae</taxon>
        <taxon>Streptophyta</taxon>
        <taxon>Embryophyta</taxon>
        <taxon>Tracheophyta</taxon>
        <taxon>Spermatophyta</taxon>
        <taxon>Magnoliopsida</taxon>
        <taxon>Proteales</taxon>
        <taxon>Proteaceae</taxon>
        <taxon>Protea</taxon>
    </lineage>
</organism>
<feature type="transmembrane region" description="Helical" evidence="7">
    <location>
        <begin position="31"/>
        <end position="53"/>
    </location>
</feature>
<evidence type="ECO:0000256" key="7">
    <source>
        <dbReference type="SAM" id="Phobius"/>
    </source>
</evidence>
<dbReference type="GO" id="GO:0005789">
    <property type="term" value="C:endoplasmic reticulum membrane"/>
    <property type="evidence" value="ECO:0007669"/>
    <property type="project" value="UniProtKB-SubCell"/>
</dbReference>
<reference evidence="9" key="1">
    <citation type="journal article" date="2023" name="Plant J.">
        <title>The genome of the king protea, Protea cynaroides.</title>
        <authorList>
            <person name="Chang J."/>
            <person name="Duong T.A."/>
            <person name="Schoeman C."/>
            <person name="Ma X."/>
            <person name="Roodt D."/>
            <person name="Barker N."/>
            <person name="Li Z."/>
            <person name="Van de Peer Y."/>
            <person name="Mizrachi E."/>
        </authorList>
    </citation>
    <scope>NUCLEOTIDE SEQUENCE</scope>
    <source>
        <tissue evidence="9">Young leaves</tissue>
    </source>
</reference>
<evidence type="ECO:0000256" key="1">
    <source>
        <dbReference type="ARBA" id="ARBA00004477"/>
    </source>
</evidence>
<dbReference type="EMBL" id="JAMYWD010000008">
    <property type="protein sequence ID" value="KAJ4962408.1"/>
    <property type="molecule type" value="Genomic_DNA"/>
</dbReference>
<keyword evidence="3" id="KW-0256">Endoplasmic reticulum</keyword>
<dbReference type="AlphaFoldDB" id="A0A9Q0HCW3"/>
<dbReference type="Proteomes" id="UP001141806">
    <property type="component" value="Unassembled WGS sequence"/>
</dbReference>
<comment type="caution">
    <text evidence="9">The sequence shown here is derived from an EMBL/GenBank/DDBJ whole genome shotgun (WGS) entry which is preliminary data.</text>
</comment>
<feature type="transmembrane region" description="Helical" evidence="7">
    <location>
        <begin position="6"/>
        <end position="24"/>
    </location>
</feature>
<keyword evidence="5 7" id="KW-0472">Membrane</keyword>
<feature type="region of interest" description="Disordered" evidence="6">
    <location>
        <begin position="405"/>
        <end position="441"/>
    </location>
</feature>
<comment type="subcellular location">
    <subcellularLocation>
        <location evidence="1">Endoplasmic reticulum membrane</location>
        <topology evidence="1">Multi-pass membrane protein</topology>
    </subcellularLocation>
</comment>
<evidence type="ECO:0000256" key="2">
    <source>
        <dbReference type="ARBA" id="ARBA00022692"/>
    </source>
</evidence>
<evidence type="ECO:0000313" key="9">
    <source>
        <dbReference type="EMBL" id="KAJ4962408.1"/>
    </source>
</evidence>
<evidence type="ECO:0000256" key="6">
    <source>
        <dbReference type="SAM" id="MobiDB-lite"/>
    </source>
</evidence>
<gene>
    <name evidence="9" type="ORF">NE237_022347</name>
</gene>
<keyword evidence="4 7" id="KW-1133">Transmembrane helix</keyword>
<evidence type="ECO:0000313" key="10">
    <source>
        <dbReference type="Proteomes" id="UP001141806"/>
    </source>
</evidence>
<evidence type="ECO:0000259" key="8">
    <source>
        <dbReference type="Pfam" id="PF02453"/>
    </source>
</evidence>
<evidence type="ECO:0000256" key="3">
    <source>
        <dbReference type="ARBA" id="ARBA00022824"/>
    </source>
</evidence>
<accession>A0A9Q0HCW3</accession>
<sequence>MDCRGELGRALILLICGTLIYYHCAYRNSSLLSLVADVFIVLLCSLAILGMLFRQMKISVPVDPLEWQISQDTANSIIACLANTVGAAESVLRVAATGHDKRLFLKVIIILYLLSTLGRLASGATVAYAGLCLFCVFILAQSSKPVSACTVQLLGRRDSGSPPASTVLHLVDVDVDGLEVLQKLQSSPRWNMELLLLGDGSFVGTAAGVGGAGVEKALSFVNMGFEEDFCEENYAASIGAISESGWLSEEGDTNSVQEGEDMIERCPPSVVEDVVVELQNTLVGFFLVEMPLRRNPLLKYRVFVEQALCLHTSFSTMCCLMLTTRGSVSCHTGGYNPASSWRPGSVSRGRPWNGPELSDFRQNTVTLMGFQDTVMSDPELEAHSRPTRVVHRHQCVIATGVGHGAQRVAGSASPHSNDAAESNDGREGHVGQEAPPALKVGGSRGQLHEVLANMQRQLDTIQVGQ</sequence>
<keyword evidence="2 7" id="KW-0812">Transmembrane</keyword>
<dbReference type="PANTHER" id="PTHR47879">
    <property type="entry name" value="RETICULON-LIKE PROTEIN B22"/>
    <property type="match status" value="1"/>
</dbReference>
<dbReference type="PANTHER" id="PTHR47879:SF2">
    <property type="entry name" value="RETICULON-LIKE PROTEIN B22"/>
    <property type="match status" value="1"/>
</dbReference>
<evidence type="ECO:0000256" key="5">
    <source>
        <dbReference type="ARBA" id="ARBA00023136"/>
    </source>
</evidence>